<feature type="compositionally biased region" description="Basic and acidic residues" evidence="3">
    <location>
        <begin position="20"/>
        <end position="34"/>
    </location>
</feature>
<evidence type="ECO:0000256" key="2">
    <source>
        <dbReference type="PROSITE-ProRule" id="PRU00176"/>
    </source>
</evidence>
<evidence type="ECO:0000313" key="6">
    <source>
        <dbReference type="Proteomes" id="UP000807025"/>
    </source>
</evidence>
<dbReference type="SUPFAM" id="SSF54928">
    <property type="entry name" value="RNA-binding domain, RBD"/>
    <property type="match status" value="1"/>
</dbReference>
<dbReference type="GO" id="GO:0005634">
    <property type="term" value="C:nucleus"/>
    <property type="evidence" value="ECO:0007669"/>
    <property type="project" value="TreeGrafter"/>
</dbReference>
<dbReference type="InterPro" id="IPR035979">
    <property type="entry name" value="RBD_domain_sf"/>
</dbReference>
<sequence>MVNFRGRSKPHSRTPADGQWLHDKAPTGRSRDVSPKGSIGSSPGSRLVVAGLHYEITPKDLNAIFGQIGTLISEPFIRYDRSGRSTGVAIVTYETTEEASKALKQFNGLLAKGQPMEISFDTSAPRPSRKSTTTALLNRIQKQPLLSRLAADSEDAEMSTKDSDKRRTSSLRSRGRRIGRGAQGGGRRGGKTERKPQTAEDLDKELEAFMGDTAPPQTTSATEKVGEAAAPTRDIDMA</sequence>
<accession>A0A9P6DKH6</accession>
<feature type="region of interest" description="Disordered" evidence="3">
    <location>
        <begin position="143"/>
        <end position="238"/>
    </location>
</feature>
<organism evidence="5 6">
    <name type="scientific">Pleurotus eryngii</name>
    <name type="common">Boletus of the steppes</name>
    <dbReference type="NCBI Taxonomy" id="5323"/>
    <lineage>
        <taxon>Eukaryota</taxon>
        <taxon>Fungi</taxon>
        <taxon>Dikarya</taxon>
        <taxon>Basidiomycota</taxon>
        <taxon>Agaricomycotina</taxon>
        <taxon>Agaricomycetes</taxon>
        <taxon>Agaricomycetidae</taxon>
        <taxon>Agaricales</taxon>
        <taxon>Pleurotineae</taxon>
        <taxon>Pleurotaceae</taxon>
        <taxon>Pleurotus</taxon>
    </lineage>
</organism>
<dbReference type="InterPro" id="IPR012677">
    <property type="entry name" value="Nucleotide-bd_a/b_plait_sf"/>
</dbReference>
<feature type="compositionally biased region" description="Basic and acidic residues" evidence="3">
    <location>
        <begin position="158"/>
        <end position="167"/>
    </location>
</feature>
<dbReference type="CDD" id="cd12418">
    <property type="entry name" value="RRM_Aly_REF_like"/>
    <property type="match status" value="1"/>
</dbReference>
<name>A0A9P6DKH6_PLEER</name>
<dbReference type="Pfam" id="PF00076">
    <property type="entry name" value="RRM_1"/>
    <property type="match status" value="1"/>
</dbReference>
<dbReference type="PANTHER" id="PTHR19965">
    <property type="entry name" value="RNA AND EXPORT FACTOR BINDING PROTEIN"/>
    <property type="match status" value="1"/>
</dbReference>
<dbReference type="EMBL" id="MU154526">
    <property type="protein sequence ID" value="KAF9500725.1"/>
    <property type="molecule type" value="Genomic_DNA"/>
</dbReference>
<dbReference type="GO" id="GO:0003729">
    <property type="term" value="F:mRNA binding"/>
    <property type="evidence" value="ECO:0007669"/>
    <property type="project" value="TreeGrafter"/>
</dbReference>
<dbReference type="Proteomes" id="UP000807025">
    <property type="component" value="Unassembled WGS sequence"/>
</dbReference>
<dbReference type="PROSITE" id="PS50102">
    <property type="entry name" value="RRM"/>
    <property type="match status" value="1"/>
</dbReference>
<evidence type="ECO:0000256" key="1">
    <source>
        <dbReference type="ARBA" id="ARBA00022884"/>
    </source>
</evidence>
<dbReference type="PANTHER" id="PTHR19965:SF82">
    <property type="entry name" value="THO COMPLEX SUBUNIT 4"/>
    <property type="match status" value="1"/>
</dbReference>
<dbReference type="AlphaFoldDB" id="A0A9P6DKH6"/>
<dbReference type="OrthoDB" id="5382468at2759"/>
<evidence type="ECO:0000256" key="3">
    <source>
        <dbReference type="SAM" id="MobiDB-lite"/>
    </source>
</evidence>
<keyword evidence="1 2" id="KW-0694">RNA-binding</keyword>
<dbReference type="InterPro" id="IPR025715">
    <property type="entry name" value="FoP_C"/>
</dbReference>
<protein>
    <submittedName>
        <fullName evidence="5">RNA-binding domain-containing protein</fullName>
    </submittedName>
</protein>
<feature type="compositionally biased region" description="Basic residues" evidence="3">
    <location>
        <begin position="1"/>
        <end position="12"/>
    </location>
</feature>
<dbReference type="SMART" id="SM00360">
    <property type="entry name" value="RRM"/>
    <property type="match status" value="1"/>
</dbReference>
<reference evidence="5" key="1">
    <citation type="submission" date="2020-11" db="EMBL/GenBank/DDBJ databases">
        <authorList>
            <consortium name="DOE Joint Genome Institute"/>
            <person name="Ahrendt S."/>
            <person name="Riley R."/>
            <person name="Andreopoulos W."/>
            <person name="Labutti K."/>
            <person name="Pangilinan J."/>
            <person name="Ruiz-Duenas F.J."/>
            <person name="Barrasa J.M."/>
            <person name="Sanchez-Garcia M."/>
            <person name="Camarero S."/>
            <person name="Miyauchi S."/>
            <person name="Serrano A."/>
            <person name="Linde D."/>
            <person name="Babiker R."/>
            <person name="Drula E."/>
            <person name="Ayuso-Fernandez I."/>
            <person name="Pacheco R."/>
            <person name="Padilla G."/>
            <person name="Ferreira P."/>
            <person name="Barriuso J."/>
            <person name="Kellner H."/>
            <person name="Castanera R."/>
            <person name="Alfaro M."/>
            <person name="Ramirez L."/>
            <person name="Pisabarro A.G."/>
            <person name="Kuo A."/>
            <person name="Tritt A."/>
            <person name="Lipzen A."/>
            <person name="He G."/>
            <person name="Yan M."/>
            <person name="Ng V."/>
            <person name="Cullen D."/>
            <person name="Martin F."/>
            <person name="Rosso M.-N."/>
            <person name="Henrissat B."/>
            <person name="Hibbett D."/>
            <person name="Martinez A.T."/>
            <person name="Grigoriev I.V."/>
        </authorList>
    </citation>
    <scope>NUCLEOTIDE SEQUENCE</scope>
    <source>
        <strain evidence="5">ATCC 90797</strain>
    </source>
</reference>
<evidence type="ECO:0000259" key="4">
    <source>
        <dbReference type="PROSITE" id="PS50102"/>
    </source>
</evidence>
<comment type="caution">
    <text evidence="5">The sequence shown here is derived from an EMBL/GenBank/DDBJ whole genome shotgun (WGS) entry which is preliminary data.</text>
</comment>
<feature type="domain" description="RRM" evidence="4">
    <location>
        <begin position="45"/>
        <end position="123"/>
    </location>
</feature>
<feature type="region of interest" description="Disordered" evidence="3">
    <location>
        <begin position="1"/>
        <end position="42"/>
    </location>
</feature>
<dbReference type="InterPro" id="IPR051229">
    <property type="entry name" value="ALYREF_mRNA_export"/>
</dbReference>
<dbReference type="InterPro" id="IPR000504">
    <property type="entry name" value="RRM_dom"/>
</dbReference>
<dbReference type="Gene3D" id="3.30.70.330">
    <property type="match status" value="1"/>
</dbReference>
<proteinExistence type="predicted"/>
<evidence type="ECO:0000313" key="5">
    <source>
        <dbReference type="EMBL" id="KAF9500725.1"/>
    </source>
</evidence>
<keyword evidence="6" id="KW-1185">Reference proteome</keyword>
<gene>
    <name evidence="5" type="ORF">BDN71DRAFT_1585813</name>
</gene>
<dbReference type="Pfam" id="PF13865">
    <property type="entry name" value="FoP_duplication"/>
    <property type="match status" value="1"/>
</dbReference>